<reference evidence="10" key="1">
    <citation type="submission" date="2016-11" db="EMBL/GenBank/DDBJ databases">
        <authorList>
            <person name="Varghese N."/>
            <person name="Submissions S."/>
        </authorList>
    </citation>
    <scope>NUCLEOTIDE SEQUENCE [LARGE SCALE GENOMIC DNA]</scope>
    <source>
        <strain evidence="10">DSM 11003</strain>
    </source>
</reference>
<keyword evidence="4 7" id="KW-0812">Transmembrane</keyword>
<dbReference type="PANTHER" id="PTHR47737">
    <property type="entry name" value="GLYCINE BETAINE/PROLINE BETAINE TRANSPORT SYSTEM PERMEASE PROTEIN PROW"/>
    <property type="match status" value="1"/>
</dbReference>
<keyword evidence="10" id="KW-1185">Reference proteome</keyword>
<feature type="transmembrane region" description="Helical" evidence="7">
    <location>
        <begin position="36"/>
        <end position="58"/>
    </location>
</feature>
<dbReference type="Proteomes" id="UP000242329">
    <property type="component" value="Unassembled WGS sequence"/>
</dbReference>
<evidence type="ECO:0000256" key="5">
    <source>
        <dbReference type="ARBA" id="ARBA00022989"/>
    </source>
</evidence>
<dbReference type="PROSITE" id="PS50928">
    <property type="entry name" value="ABC_TM1"/>
    <property type="match status" value="1"/>
</dbReference>
<keyword evidence="5 7" id="KW-1133">Transmembrane helix</keyword>
<dbReference type="EMBL" id="FQWY01000071">
    <property type="protein sequence ID" value="SHH34444.1"/>
    <property type="molecule type" value="Genomic_DNA"/>
</dbReference>
<comment type="similarity">
    <text evidence="7">Belongs to the binding-protein-dependent transport system permease family.</text>
</comment>
<evidence type="ECO:0000256" key="6">
    <source>
        <dbReference type="ARBA" id="ARBA00023136"/>
    </source>
</evidence>
<comment type="caution">
    <text evidence="7">Lacks conserved residue(s) required for the propagation of feature annotation.</text>
</comment>
<protein>
    <submittedName>
        <fullName evidence="9">Binding-protein-dependent transport system inner membrane component</fullName>
    </submittedName>
</protein>
<organism evidence="9 10">
    <name type="scientific">Thermosyntropha lipolytica DSM 11003</name>
    <dbReference type="NCBI Taxonomy" id="1123382"/>
    <lineage>
        <taxon>Bacteria</taxon>
        <taxon>Bacillati</taxon>
        <taxon>Bacillota</taxon>
        <taxon>Clostridia</taxon>
        <taxon>Eubacteriales</taxon>
        <taxon>Syntrophomonadaceae</taxon>
        <taxon>Thermosyntropha</taxon>
    </lineage>
</organism>
<dbReference type="GO" id="GO:0005275">
    <property type="term" value="F:amine transmembrane transporter activity"/>
    <property type="evidence" value="ECO:0007669"/>
    <property type="project" value="TreeGrafter"/>
</dbReference>
<evidence type="ECO:0000313" key="10">
    <source>
        <dbReference type="Proteomes" id="UP000242329"/>
    </source>
</evidence>
<dbReference type="GO" id="GO:0031460">
    <property type="term" value="P:glycine betaine transport"/>
    <property type="evidence" value="ECO:0007669"/>
    <property type="project" value="TreeGrafter"/>
</dbReference>
<accession>A0A1M5S7G7</accession>
<evidence type="ECO:0000313" key="9">
    <source>
        <dbReference type="EMBL" id="SHH34444.1"/>
    </source>
</evidence>
<comment type="subcellular location">
    <subcellularLocation>
        <location evidence="7">Cell membrane</location>
        <topology evidence="7">Multi-pass membrane protein</topology>
    </subcellularLocation>
    <subcellularLocation>
        <location evidence="1">Membrane</location>
        <topology evidence="1">Multi-pass membrane protein</topology>
    </subcellularLocation>
</comment>
<evidence type="ECO:0000256" key="4">
    <source>
        <dbReference type="ARBA" id="ARBA00022692"/>
    </source>
</evidence>
<sequence>MKVGEAFGADRWQMMKEILLPLSVPSILAGVNQTTMMALAMVIICSMIGAGGVGYNVLIAINRLEVERGFEAGFVVVDLAIVIDRLTQGITQRW</sequence>
<dbReference type="Gene3D" id="1.10.3720.10">
    <property type="entry name" value="MetI-like"/>
    <property type="match status" value="1"/>
</dbReference>
<dbReference type="STRING" id="1123382.SAMN02745221_02181"/>
<keyword evidence="6 7" id="KW-0472">Membrane</keyword>
<keyword evidence="2 7" id="KW-0813">Transport</keyword>
<proteinExistence type="inferred from homology"/>
<gene>
    <name evidence="9" type="ORF">SAMN02745221_02181</name>
</gene>
<dbReference type="GO" id="GO:0015871">
    <property type="term" value="P:choline transport"/>
    <property type="evidence" value="ECO:0007669"/>
    <property type="project" value="TreeGrafter"/>
</dbReference>
<name>A0A1M5S7G7_9FIRM</name>
<dbReference type="SUPFAM" id="SSF161098">
    <property type="entry name" value="MetI-like"/>
    <property type="match status" value="1"/>
</dbReference>
<evidence type="ECO:0000256" key="2">
    <source>
        <dbReference type="ARBA" id="ARBA00022448"/>
    </source>
</evidence>
<evidence type="ECO:0000256" key="7">
    <source>
        <dbReference type="RuleBase" id="RU363032"/>
    </source>
</evidence>
<evidence type="ECO:0000256" key="3">
    <source>
        <dbReference type="ARBA" id="ARBA00022475"/>
    </source>
</evidence>
<dbReference type="GO" id="GO:0043190">
    <property type="term" value="C:ATP-binding cassette (ABC) transporter complex"/>
    <property type="evidence" value="ECO:0007669"/>
    <property type="project" value="TreeGrafter"/>
</dbReference>
<dbReference type="Pfam" id="PF00528">
    <property type="entry name" value="BPD_transp_1"/>
    <property type="match status" value="1"/>
</dbReference>
<evidence type="ECO:0000256" key="1">
    <source>
        <dbReference type="ARBA" id="ARBA00004141"/>
    </source>
</evidence>
<evidence type="ECO:0000259" key="8">
    <source>
        <dbReference type="PROSITE" id="PS50928"/>
    </source>
</evidence>
<feature type="domain" description="ABC transmembrane type-1" evidence="8">
    <location>
        <begin position="1"/>
        <end position="87"/>
    </location>
</feature>
<dbReference type="InterPro" id="IPR035906">
    <property type="entry name" value="MetI-like_sf"/>
</dbReference>
<dbReference type="GO" id="GO:0015226">
    <property type="term" value="F:carnitine transmembrane transporter activity"/>
    <property type="evidence" value="ECO:0007669"/>
    <property type="project" value="TreeGrafter"/>
</dbReference>
<dbReference type="InterPro" id="IPR000515">
    <property type="entry name" value="MetI-like"/>
</dbReference>
<dbReference type="PANTHER" id="PTHR47737:SF1">
    <property type="entry name" value="GLYCINE BETAINE_PROLINE BETAINE TRANSPORT SYSTEM PERMEASE PROTEIN PROW"/>
    <property type="match status" value="1"/>
</dbReference>
<keyword evidence="3" id="KW-1003">Cell membrane</keyword>
<dbReference type="AlphaFoldDB" id="A0A1M5S7G7"/>